<feature type="transmembrane region" description="Helical" evidence="6">
    <location>
        <begin position="81"/>
        <end position="102"/>
    </location>
</feature>
<name>A0A8J2Z3J8_9GAMM</name>
<evidence type="ECO:0000256" key="1">
    <source>
        <dbReference type="ARBA" id="ARBA00004141"/>
    </source>
</evidence>
<dbReference type="SUPFAM" id="SSF103473">
    <property type="entry name" value="MFS general substrate transporter"/>
    <property type="match status" value="1"/>
</dbReference>
<dbReference type="InterPro" id="IPR036259">
    <property type="entry name" value="MFS_trans_sf"/>
</dbReference>
<feature type="transmembrane region" description="Helical" evidence="6">
    <location>
        <begin position="176"/>
        <end position="196"/>
    </location>
</feature>
<evidence type="ECO:0000313" key="8">
    <source>
        <dbReference type="EMBL" id="GGF94156.1"/>
    </source>
</evidence>
<protein>
    <submittedName>
        <fullName evidence="8">MFS transporter</fullName>
    </submittedName>
</protein>
<dbReference type="PROSITE" id="PS50850">
    <property type="entry name" value="MFS"/>
    <property type="match status" value="1"/>
</dbReference>
<feature type="transmembrane region" description="Helical" evidence="6">
    <location>
        <begin position="142"/>
        <end position="164"/>
    </location>
</feature>
<evidence type="ECO:0000256" key="5">
    <source>
        <dbReference type="ARBA" id="ARBA00023136"/>
    </source>
</evidence>
<dbReference type="GO" id="GO:0016020">
    <property type="term" value="C:membrane"/>
    <property type="evidence" value="ECO:0007669"/>
    <property type="project" value="UniProtKB-SubCell"/>
</dbReference>
<proteinExistence type="predicted"/>
<dbReference type="Proteomes" id="UP000636949">
    <property type="component" value="Unassembled WGS sequence"/>
</dbReference>
<keyword evidence="9" id="KW-1185">Reference proteome</keyword>
<comment type="caution">
    <text evidence="8">The sequence shown here is derived from an EMBL/GenBank/DDBJ whole genome shotgun (WGS) entry which is preliminary data.</text>
</comment>
<keyword evidence="3 6" id="KW-0812">Transmembrane</keyword>
<sequence>MKKSIVALLLVVFIDAAGIGILFPILSDIIMSPQSHFLAVETSIAQREFLYGMTIAIFFFCWFIGATYLSKTSDQIGRKRALLICLCGIFIGYGLTALAIAFNSLTLLILGRVFGGITAGSQPVAQAAIIDISSKEERTKNLGLIMFAFALGMVAGPIIGGVLSDAFLVSWFNHQLPFYLVLVLVLVNIFLLISCYQEQPPQKNEAYHFNVTELITQFGGVFKNKNVLKLSIIFFMMQIAFNTFYVFLPVYLYRQYQYGVLMNSTVMLVLGLAMAISSIVLVPLLAKRLSQKQNVMMGLIVMALSLSLMLCDITHYGAFIFGGILMLCFGVAYTNMLGLFSHAVSEKEQGWVMGITVSLFTSGAAITSLFSGKLLDIALKLPFILVVIVFVMSVVMLKILTIGTYIKKDS</sequence>
<feature type="transmembrane region" description="Helical" evidence="6">
    <location>
        <begin position="316"/>
        <end position="339"/>
    </location>
</feature>
<feature type="transmembrane region" description="Helical" evidence="6">
    <location>
        <begin position="383"/>
        <end position="406"/>
    </location>
</feature>
<feature type="transmembrane region" description="Helical" evidence="6">
    <location>
        <begin position="265"/>
        <end position="286"/>
    </location>
</feature>
<dbReference type="InterPro" id="IPR020846">
    <property type="entry name" value="MFS_dom"/>
</dbReference>
<feature type="transmembrane region" description="Helical" evidence="6">
    <location>
        <begin position="232"/>
        <end position="253"/>
    </location>
</feature>
<dbReference type="OrthoDB" id="9764259at2"/>
<evidence type="ECO:0000256" key="2">
    <source>
        <dbReference type="ARBA" id="ARBA00022448"/>
    </source>
</evidence>
<dbReference type="EMBL" id="BMJS01000007">
    <property type="protein sequence ID" value="GGF94156.1"/>
    <property type="molecule type" value="Genomic_DNA"/>
</dbReference>
<evidence type="ECO:0000256" key="4">
    <source>
        <dbReference type="ARBA" id="ARBA00022989"/>
    </source>
</evidence>
<comment type="subcellular location">
    <subcellularLocation>
        <location evidence="1">Membrane</location>
        <topology evidence="1">Multi-pass membrane protein</topology>
    </subcellularLocation>
</comment>
<evidence type="ECO:0000259" key="7">
    <source>
        <dbReference type="PROSITE" id="PS50850"/>
    </source>
</evidence>
<dbReference type="PANTHER" id="PTHR23504">
    <property type="entry name" value="MAJOR FACILITATOR SUPERFAMILY DOMAIN-CONTAINING PROTEIN 10"/>
    <property type="match status" value="1"/>
</dbReference>
<organism evidence="8 9">
    <name type="scientific">Cysteiniphilum litorale</name>
    <dbReference type="NCBI Taxonomy" id="2056700"/>
    <lineage>
        <taxon>Bacteria</taxon>
        <taxon>Pseudomonadati</taxon>
        <taxon>Pseudomonadota</taxon>
        <taxon>Gammaproteobacteria</taxon>
        <taxon>Thiotrichales</taxon>
        <taxon>Fastidiosibacteraceae</taxon>
        <taxon>Cysteiniphilum</taxon>
    </lineage>
</organism>
<dbReference type="CDD" id="cd17330">
    <property type="entry name" value="MFS_SLC46_TetA_like"/>
    <property type="match status" value="1"/>
</dbReference>
<evidence type="ECO:0000256" key="6">
    <source>
        <dbReference type="SAM" id="Phobius"/>
    </source>
</evidence>
<feature type="transmembrane region" description="Helical" evidence="6">
    <location>
        <begin position="7"/>
        <end position="29"/>
    </location>
</feature>
<dbReference type="PANTHER" id="PTHR23504:SF15">
    <property type="entry name" value="MAJOR FACILITATOR SUPERFAMILY (MFS) PROFILE DOMAIN-CONTAINING PROTEIN"/>
    <property type="match status" value="1"/>
</dbReference>
<feature type="transmembrane region" description="Helical" evidence="6">
    <location>
        <begin position="49"/>
        <end position="69"/>
    </location>
</feature>
<accession>A0A8J2Z3J8</accession>
<dbReference type="RefSeq" id="WP_117001920.1">
    <property type="nucleotide sequence ID" value="NZ_BMJS01000007.1"/>
</dbReference>
<dbReference type="AlphaFoldDB" id="A0A8J2Z3J8"/>
<keyword evidence="2" id="KW-0813">Transport</keyword>
<dbReference type="GO" id="GO:0022857">
    <property type="term" value="F:transmembrane transporter activity"/>
    <property type="evidence" value="ECO:0007669"/>
    <property type="project" value="InterPro"/>
</dbReference>
<keyword evidence="4 6" id="KW-1133">Transmembrane helix</keyword>
<keyword evidence="5 6" id="KW-0472">Membrane</keyword>
<evidence type="ECO:0000256" key="3">
    <source>
        <dbReference type="ARBA" id="ARBA00022692"/>
    </source>
</evidence>
<evidence type="ECO:0000313" key="9">
    <source>
        <dbReference type="Proteomes" id="UP000636949"/>
    </source>
</evidence>
<reference evidence="8" key="1">
    <citation type="journal article" date="2014" name="Int. J. Syst. Evol. Microbiol.">
        <title>Complete genome sequence of Corynebacterium casei LMG S-19264T (=DSM 44701T), isolated from a smear-ripened cheese.</title>
        <authorList>
            <consortium name="US DOE Joint Genome Institute (JGI-PGF)"/>
            <person name="Walter F."/>
            <person name="Albersmeier A."/>
            <person name="Kalinowski J."/>
            <person name="Ruckert C."/>
        </authorList>
    </citation>
    <scope>NUCLEOTIDE SEQUENCE</scope>
    <source>
        <strain evidence="8">CGMCC 1.15758</strain>
    </source>
</reference>
<dbReference type="Pfam" id="PF07690">
    <property type="entry name" value="MFS_1"/>
    <property type="match status" value="1"/>
</dbReference>
<gene>
    <name evidence="8" type="ORF">GCM10010995_09230</name>
</gene>
<feature type="transmembrane region" description="Helical" evidence="6">
    <location>
        <begin position="351"/>
        <end position="371"/>
    </location>
</feature>
<reference evidence="8" key="2">
    <citation type="submission" date="2020-09" db="EMBL/GenBank/DDBJ databases">
        <authorList>
            <person name="Sun Q."/>
            <person name="Zhou Y."/>
        </authorList>
    </citation>
    <scope>NUCLEOTIDE SEQUENCE</scope>
    <source>
        <strain evidence="8">CGMCC 1.15758</strain>
    </source>
</reference>
<dbReference type="InterPro" id="IPR011701">
    <property type="entry name" value="MFS"/>
</dbReference>
<feature type="transmembrane region" description="Helical" evidence="6">
    <location>
        <begin position="108"/>
        <end position="130"/>
    </location>
</feature>
<dbReference type="Gene3D" id="1.20.1250.20">
    <property type="entry name" value="MFS general substrate transporter like domains"/>
    <property type="match status" value="1"/>
</dbReference>
<feature type="domain" description="Major facilitator superfamily (MFS) profile" evidence="7">
    <location>
        <begin position="4"/>
        <end position="405"/>
    </location>
</feature>